<evidence type="ECO:0000313" key="2">
    <source>
        <dbReference type="Proteomes" id="UP000015104"/>
    </source>
</evidence>
<dbReference type="Proteomes" id="UP000015104">
    <property type="component" value="Unassembled WGS sequence"/>
</dbReference>
<accession>T1KQQ9</accession>
<proteinExistence type="predicted"/>
<dbReference type="HOGENOM" id="CLU_3360321_0_0_1"/>
<dbReference type="EnsemblMetazoa" id="tetur18g00810.1">
    <property type="protein sequence ID" value="tetur18g00810.1"/>
    <property type="gene ID" value="tetur18g00810"/>
</dbReference>
<sequence>MKAILMNSSPCHNKRSLPNISRSTGWRLPVIDTPCH</sequence>
<reference evidence="2" key="1">
    <citation type="submission" date="2011-08" db="EMBL/GenBank/DDBJ databases">
        <authorList>
            <person name="Rombauts S."/>
        </authorList>
    </citation>
    <scope>NUCLEOTIDE SEQUENCE</scope>
    <source>
        <strain evidence="2">London</strain>
    </source>
</reference>
<reference evidence="1" key="2">
    <citation type="submission" date="2015-06" db="UniProtKB">
        <authorList>
            <consortium name="EnsemblMetazoa"/>
        </authorList>
    </citation>
    <scope>IDENTIFICATION</scope>
</reference>
<protein>
    <submittedName>
        <fullName evidence="1">Uncharacterized protein</fullName>
    </submittedName>
</protein>
<evidence type="ECO:0000313" key="1">
    <source>
        <dbReference type="EnsemblMetazoa" id="tetur18g00810.1"/>
    </source>
</evidence>
<organism evidence="1 2">
    <name type="scientific">Tetranychus urticae</name>
    <name type="common">Two-spotted spider mite</name>
    <dbReference type="NCBI Taxonomy" id="32264"/>
    <lineage>
        <taxon>Eukaryota</taxon>
        <taxon>Metazoa</taxon>
        <taxon>Ecdysozoa</taxon>
        <taxon>Arthropoda</taxon>
        <taxon>Chelicerata</taxon>
        <taxon>Arachnida</taxon>
        <taxon>Acari</taxon>
        <taxon>Acariformes</taxon>
        <taxon>Trombidiformes</taxon>
        <taxon>Prostigmata</taxon>
        <taxon>Eleutherengona</taxon>
        <taxon>Raphignathae</taxon>
        <taxon>Tetranychoidea</taxon>
        <taxon>Tetranychidae</taxon>
        <taxon>Tetranychus</taxon>
    </lineage>
</organism>
<keyword evidence="2" id="KW-1185">Reference proteome</keyword>
<name>T1KQQ9_TETUR</name>
<dbReference type="EMBL" id="CAEY01000378">
    <property type="status" value="NOT_ANNOTATED_CDS"/>
    <property type="molecule type" value="Genomic_DNA"/>
</dbReference>
<dbReference type="AlphaFoldDB" id="T1KQQ9"/>